<dbReference type="Proteomes" id="UP000221165">
    <property type="component" value="Unassembled WGS sequence"/>
</dbReference>
<evidence type="ECO:0000313" key="1">
    <source>
        <dbReference type="EMBL" id="PHJ21689.1"/>
    </source>
</evidence>
<comment type="caution">
    <text evidence="1">The sequence shown here is derived from an EMBL/GenBank/DDBJ whole genome shotgun (WGS) entry which is preliminary data.</text>
</comment>
<dbReference type="AlphaFoldDB" id="A0A2C6KYN9"/>
<dbReference type="RefSeq" id="XP_067923369.1">
    <property type="nucleotide sequence ID" value="XM_068064640.1"/>
</dbReference>
<accession>A0A2C6KYN9</accession>
<evidence type="ECO:0000313" key="2">
    <source>
        <dbReference type="Proteomes" id="UP000221165"/>
    </source>
</evidence>
<protein>
    <submittedName>
        <fullName evidence="1">Uncharacterized protein</fullName>
    </submittedName>
</protein>
<feature type="non-terminal residue" evidence="1">
    <location>
        <position position="1"/>
    </location>
</feature>
<proteinExistence type="predicted"/>
<dbReference type="VEuPathDB" id="ToxoDB:CSUI_004449"/>
<dbReference type="GeneID" id="94427851"/>
<reference evidence="1 2" key="1">
    <citation type="journal article" date="2017" name="Int. J. Parasitol.">
        <title>The genome of the protozoan parasite Cystoisospora suis and a reverse vaccinology approach to identify vaccine candidates.</title>
        <authorList>
            <person name="Palmieri N."/>
            <person name="Shrestha A."/>
            <person name="Ruttkowski B."/>
            <person name="Beck T."/>
            <person name="Vogl C."/>
            <person name="Tomley F."/>
            <person name="Blake D.P."/>
            <person name="Joachim A."/>
        </authorList>
    </citation>
    <scope>NUCLEOTIDE SEQUENCE [LARGE SCALE GENOMIC DNA]</scope>
    <source>
        <strain evidence="1 2">Wien I</strain>
    </source>
</reference>
<sequence>GTSFRSTYFLALSFALESLCRYVYVYRSICLFK</sequence>
<gene>
    <name evidence="1" type="ORF">CSUI_004449</name>
</gene>
<dbReference type="EMBL" id="MIGC01002079">
    <property type="protein sequence ID" value="PHJ21689.1"/>
    <property type="molecule type" value="Genomic_DNA"/>
</dbReference>
<organism evidence="1 2">
    <name type="scientific">Cystoisospora suis</name>
    <dbReference type="NCBI Taxonomy" id="483139"/>
    <lineage>
        <taxon>Eukaryota</taxon>
        <taxon>Sar</taxon>
        <taxon>Alveolata</taxon>
        <taxon>Apicomplexa</taxon>
        <taxon>Conoidasida</taxon>
        <taxon>Coccidia</taxon>
        <taxon>Eucoccidiorida</taxon>
        <taxon>Eimeriorina</taxon>
        <taxon>Sarcocystidae</taxon>
        <taxon>Cystoisospora</taxon>
    </lineage>
</organism>
<name>A0A2C6KYN9_9APIC</name>
<keyword evidence="2" id="KW-1185">Reference proteome</keyword>